<dbReference type="Pfam" id="PF21730">
    <property type="entry name" value="Vma22_CCDC115"/>
    <property type="match status" value="1"/>
</dbReference>
<dbReference type="AlphaFoldDB" id="A0A6A5X3M3"/>
<evidence type="ECO:0000313" key="4">
    <source>
        <dbReference type="Proteomes" id="UP000799779"/>
    </source>
</evidence>
<dbReference type="OrthoDB" id="408631at2759"/>
<evidence type="ECO:0000256" key="2">
    <source>
        <dbReference type="SAM" id="MobiDB-lite"/>
    </source>
</evidence>
<accession>A0A6A5X3M3</accession>
<proteinExistence type="predicted"/>
<dbReference type="EMBL" id="ML977557">
    <property type="protein sequence ID" value="KAF2007507.1"/>
    <property type="molecule type" value="Genomic_DNA"/>
</dbReference>
<organism evidence="3 4">
    <name type="scientific">Amniculicola lignicola CBS 123094</name>
    <dbReference type="NCBI Taxonomy" id="1392246"/>
    <lineage>
        <taxon>Eukaryota</taxon>
        <taxon>Fungi</taxon>
        <taxon>Dikarya</taxon>
        <taxon>Ascomycota</taxon>
        <taxon>Pezizomycotina</taxon>
        <taxon>Dothideomycetes</taxon>
        <taxon>Pleosporomycetidae</taxon>
        <taxon>Pleosporales</taxon>
        <taxon>Amniculicolaceae</taxon>
        <taxon>Amniculicola</taxon>
    </lineage>
</organism>
<dbReference type="GO" id="GO:1990871">
    <property type="term" value="C:Vma12-Vma22 assembly complex"/>
    <property type="evidence" value="ECO:0007669"/>
    <property type="project" value="TreeGrafter"/>
</dbReference>
<evidence type="ECO:0000313" key="3">
    <source>
        <dbReference type="EMBL" id="KAF2007507.1"/>
    </source>
</evidence>
<dbReference type="InterPro" id="IPR040357">
    <property type="entry name" value="Vma22/CCDC115"/>
</dbReference>
<protein>
    <recommendedName>
        <fullName evidence="1">Vacuolar ATPase assembly protein VMA22</fullName>
    </recommendedName>
</protein>
<sequence length="188" mass="21137">MTEVQVQPALASNASQDERKILEDRLDGLLEQYLQTLDQYQKTQKQLAAYLSSGYLSLAQANFNNNSHSRYGQDYYDQRMQASRTINISGDDLNVTFKLSVSQEQDATIEGSGPAKSSQEDDSPAEEKKKSTDPLRWFGILIPPPLRAAQASFVEAAEGPIPHLASLVKRLRRQEIEIGRVRKQIKKL</sequence>
<evidence type="ECO:0000256" key="1">
    <source>
        <dbReference type="ARBA" id="ARBA00093634"/>
    </source>
</evidence>
<feature type="region of interest" description="Disordered" evidence="2">
    <location>
        <begin position="105"/>
        <end position="134"/>
    </location>
</feature>
<reference evidence="3" key="1">
    <citation type="journal article" date="2020" name="Stud. Mycol.">
        <title>101 Dothideomycetes genomes: a test case for predicting lifestyles and emergence of pathogens.</title>
        <authorList>
            <person name="Haridas S."/>
            <person name="Albert R."/>
            <person name="Binder M."/>
            <person name="Bloem J."/>
            <person name="Labutti K."/>
            <person name="Salamov A."/>
            <person name="Andreopoulos B."/>
            <person name="Baker S."/>
            <person name="Barry K."/>
            <person name="Bills G."/>
            <person name="Bluhm B."/>
            <person name="Cannon C."/>
            <person name="Castanera R."/>
            <person name="Culley D."/>
            <person name="Daum C."/>
            <person name="Ezra D."/>
            <person name="Gonzalez J."/>
            <person name="Henrissat B."/>
            <person name="Kuo A."/>
            <person name="Liang C."/>
            <person name="Lipzen A."/>
            <person name="Lutzoni F."/>
            <person name="Magnuson J."/>
            <person name="Mondo S."/>
            <person name="Nolan M."/>
            <person name="Ohm R."/>
            <person name="Pangilinan J."/>
            <person name="Park H.-J."/>
            <person name="Ramirez L."/>
            <person name="Alfaro M."/>
            <person name="Sun H."/>
            <person name="Tritt A."/>
            <person name="Yoshinaga Y."/>
            <person name="Zwiers L.-H."/>
            <person name="Turgeon B."/>
            <person name="Goodwin S."/>
            <person name="Spatafora J."/>
            <person name="Crous P."/>
            <person name="Grigoriev I."/>
        </authorList>
    </citation>
    <scope>NUCLEOTIDE SEQUENCE</scope>
    <source>
        <strain evidence="3">CBS 123094</strain>
    </source>
</reference>
<name>A0A6A5X3M3_9PLEO</name>
<dbReference type="PANTHER" id="PTHR31996">
    <property type="entry name" value="COILED-COIL DOMAIN-CONTAINING PROTEIN 115"/>
    <property type="match status" value="1"/>
</dbReference>
<dbReference type="GO" id="GO:0070072">
    <property type="term" value="P:vacuolar proton-transporting V-type ATPase complex assembly"/>
    <property type="evidence" value="ECO:0007669"/>
    <property type="project" value="InterPro"/>
</dbReference>
<keyword evidence="4" id="KW-1185">Reference proteome</keyword>
<dbReference type="Proteomes" id="UP000799779">
    <property type="component" value="Unassembled WGS sequence"/>
</dbReference>
<gene>
    <name evidence="3" type="ORF">P154DRAFT_517204</name>
</gene>
<dbReference type="PANTHER" id="PTHR31996:SF2">
    <property type="entry name" value="COILED-COIL DOMAIN-CONTAINING PROTEIN 115"/>
    <property type="match status" value="1"/>
</dbReference>
<dbReference type="GO" id="GO:0051082">
    <property type="term" value="F:unfolded protein binding"/>
    <property type="evidence" value="ECO:0007669"/>
    <property type="project" value="TreeGrafter"/>
</dbReference>